<dbReference type="SUPFAM" id="SSF49879">
    <property type="entry name" value="SMAD/FHA domain"/>
    <property type="match status" value="1"/>
</dbReference>
<evidence type="ECO:0000313" key="2">
    <source>
        <dbReference type="EMBL" id="TXD38442.1"/>
    </source>
</evidence>
<protein>
    <submittedName>
        <fullName evidence="2">FHA domain-containing protein</fullName>
    </submittedName>
</protein>
<dbReference type="AlphaFoldDB" id="A0A5C6X972"/>
<proteinExistence type="predicted"/>
<dbReference type="InterPro" id="IPR000253">
    <property type="entry name" value="FHA_dom"/>
</dbReference>
<dbReference type="InterPro" id="IPR025874">
    <property type="entry name" value="DZR"/>
</dbReference>
<organism evidence="2 3">
    <name type="scientific">Lujinxingia vulgaris</name>
    <dbReference type="NCBI Taxonomy" id="2600176"/>
    <lineage>
        <taxon>Bacteria</taxon>
        <taxon>Deltaproteobacteria</taxon>
        <taxon>Bradymonadales</taxon>
        <taxon>Lujinxingiaceae</taxon>
        <taxon>Lujinxingia</taxon>
    </lineage>
</organism>
<dbReference type="InterPro" id="IPR008984">
    <property type="entry name" value="SMAD_FHA_dom_sf"/>
</dbReference>
<dbReference type="Pfam" id="PF12773">
    <property type="entry name" value="DZR"/>
    <property type="match status" value="1"/>
</dbReference>
<dbReference type="CDD" id="cd00060">
    <property type="entry name" value="FHA"/>
    <property type="match status" value="1"/>
</dbReference>
<dbReference type="InterPro" id="IPR050923">
    <property type="entry name" value="Cell_Proc_Reg/RNA_Proc"/>
</dbReference>
<dbReference type="EMBL" id="VOSM01000002">
    <property type="protein sequence ID" value="TXD38442.1"/>
    <property type="molecule type" value="Genomic_DNA"/>
</dbReference>
<reference evidence="2 3" key="1">
    <citation type="submission" date="2019-08" db="EMBL/GenBank/DDBJ databases">
        <title>Bradymonadales sp. TMQ4.</title>
        <authorList>
            <person name="Liang Q."/>
        </authorList>
    </citation>
    <scope>NUCLEOTIDE SEQUENCE [LARGE SCALE GENOMIC DNA]</scope>
    <source>
        <strain evidence="2 3">TMQ4</strain>
    </source>
</reference>
<dbReference type="Proteomes" id="UP000321412">
    <property type="component" value="Unassembled WGS sequence"/>
</dbReference>
<dbReference type="Gene3D" id="2.60.200.20">
    <property type="match status" value="1"/>
</dbReference>
<dbReference type="PROSITE" id="PS50006">
    <property type="entry name" value="FHA_DOMAIN"/>
    <property type="match status" value="1"/>
</dbReference>
<dbReference type="PANTHER" id="PTHR23308">
    <property type="entry name" value="NUCLEAR INHIBITOR OF PROTEIN PHOSPHATASE-1"/>
    <property type="match status" value="1"/>
</dbReference>
<sequence>MCCPVCAREIPTDARFCAYCGSSVRKCEPCQRFYPGDARYCGSCGESLIVERRPTFEPPSEVADTVFGYLYELNANPQQFPLEQGDNTIGAGGNNDIVIRRPAVSWNHAIVICRNERVMIQDSASTNGTYINGKRVRTPHALTHGDLLRFGSEEFKVWLKPRYRSSENI</sequence>
<evidence type="ECO:0000259" key="1">
    <source>
        <dbReference type="PROSITE" id="PS50006"/>
    </source>
</evidence>
<gene>
    <name evidence="2" type="ORF">FRC98_06050</name>
</gene>
<dbReference type="RefSeq" id="WP_146980383.1">
    <property type="nucleotide sequence ID" value="NZ_VOSM01000002.1"/>
</dbReference>
<feature type="domain" description="FHA" evidence="1">
    <location>
        <begin position="87"/>
        <end position="136"/>
    </location>
</feature>
<name>A0A5C6X972_9DELT</name>
<dbReference type="OrthoDB" id="9764015at2"/>
<keyword evidence="3" id="KW-1185">Reference proteome</keyword>
<dbReference type="SMART" id="SM00240">
    <property type="entry name" value="FHA"/>
    <property type="match status" value="1"/>
</dbReference>
<accession>A0A5C6X972</accession>
<dbReference type="Pfam" id="PF00498">
    <property type="entry name" value="FHA"/>
    <property type="match status" value="1"/>
</dbReference>
<comment type="caution">
    <text evidence="2">The sequence shown here is derived from an EMBL/GenBank/DDBJ whole genome shotgun (WGS) entry which is preliminary data.</text>
</comment>
<evidence type="ECO:0000313" key="3">
    <source>
        <dbReference type="Proteomes" id="UP000321412"/>
    </source>
</evidence>